<dbReference type="GO" id="GO:0003924">
    <property type="term" value="F:GTPase activity"/>
    <property type="evidence" value="ECO:0007669"/>
    <property type="project" value="UniProtKB-UniRule"/>
</dbReference>
<sequence>MAEQFQERVVKIKVIGVGGAGNNVINRMIEAGVEGVDFIVINTDKQDLNKSICKNKVQIGEKLTGGMGAGSKPEIGQKSAEESRGQIAKILEGTDMVFITAGMGGGTGTGAAPIVADLAHEAGILTVGVVTKPFKFEGANRMRQAEAGIKELSGKVDSLIIIPNDRLKYVTDQKITFANAFGIADDVLKQAVTSISELVGYSDRVIINLDFADVSAVMKDAGRAHMGVGIASGKEKAEQAAMAAVASPLLETSINGATGVLVNVTGSDELTLDDVEIAASIVQEAANPDANIIFGATSSDEFQDEMRVTVIATGFEQPLEAEPAKTEEKGKPVKAADVSDIDEIFSIFNR</sequence>
<dbReference type="PRINTS" id="PR00423">
    <property type="entry name" value="CELLDVISFTSZ"/>
</dbReference>
<dbReference type="InterPro" id="IPR024757">
    <property type="entry name" value="FtsZ_C"/>
</dbReference>
<dbReference type="FunFam" id="3.40.50.1440:FF:000001">
    <property type="entry name" value="Cell division protein FtsZ"/>
    <property type="match status" value="1"/>
</dbReference>
<dbReference type="InterPro" id="IPR003008">
    <property type="entry name" value="Tubulin_FtsZ_GTPase"/>
</dbReference>
<evidence type="ECO:0000256" key="6">
    <source>
        <dbReference type="NCBIfam" id="TIGR00065"/>
    </source>
</evidence>
<dbReference type="SUPFAM" id="SSF52490">
    <property type="entry name" value="Tubulin nucleotide-binding domain-like"/>
    <property type="match status" value="1"/>
</dbReference>
<feature type="binding site" evidence="5">
    <location>
        <position position="185"/>
    </location>
    <ligand>
        <name>GTP</name>
        <dbReference type="ChEBI" id="CHEBI:37565"/>
    </ligand>
</feature>
<dbReference type="InterPro" id="IPR008280">
    <property type="entry name" value="Tub_FtsZ_C"/>
</dbReference>
<dbReference type="PANTHER" id="PTHR30314:SF3">
    <property type="entry name" value="MITOCHONDRIAL DIVISION PROTEIN FSZA"/>
    <property type="match status" value="1"/>
</dbReference>
<feature type="binding site" evidence="5">
    <location>
        <begin position="19"/>
        <end position="23"/>
    </location>
    <ligand>
        <name>GTP</name>
        <dbReference type="ChEBI" id="CHEBI:37565"/>
    </ligand>
</feature>
<dbReference type="HAMAP" id="MF_00909">
    <property type="entry name" value="FtsZ"/>
    <property type="match status" value="1"/>
</dbReference>
<keyword evidence="4 5" id="KW-0717">Septation</keyword>
<evidence type="ECO:0000313" key="10">
    <source>
        <dbReference type="EMBL" id="HIQ67628.1"/>
    </source>
</evidence>
<dbReference type="SMART" id="SM00865">
    <property type="entry name" value="Tubulin_C"/>
    <property type="match status" value="1"/>
</dbReference>
<dbReference type="Proteomes" id="UP000886796">
    <property type="component" value="Unassembled WGS sequence"/>
</dbReference>
<dbReference type="NCBIfam" id="TIGR00065">
    <property type="entry name" value="ftsZ"/>
    <property type="match status" value="1"/>
</dbReference>
<dbReference type="CDD" id="cd02201">
    <property type="entry name" value="FtsZ_type1"/>
    <property type="match status" value="1"/>
</dbReference>
<comment type="subcellular location">
    <subcellularLocation>
        <location evidence="5">Cytoplasm</location>
    </subcellularLocation>
    <text evidence="5">Assembles at midcell at the inner surface of the cytoplasmic membrane.</text>
</comment>
<dbReference type="InterPro" id="IPR018316">
    <property type="entry name" value="Tubulin/FtsZ_2-layer-sand-dom"/>
</dbReference>
<dbReference type="PROSITE" id="PS01135">
    <property type="entry name" value="FTSZ_2"/>
    <property type="match status" value="1"/>
</dbReference>
<dbReference type="InterPro" id="IPR045061">
    <property type="entry name" value="FtsZ/CetZ"/>
</dbReference>
<name>A0A9D0Z276_9FIRM</name>
<dbReference type="InterPro" id="IPR036525">
    <property type="entry name" value="Tubulin/FtsZ_GTPase_sf"/>
</dbReference>
<reference evidence="10" key="2">
    <citation type="journal article" date="2021" name="PeerJ">
        <title>Extensive microbial diversity within the chicken gut microbiome revealed by metagenomics and culture.</title>
        <authorList>
            <person name="Gilroy R."/>
            <person name="Ravi A."/>
            <person name="Getino M."/>
            <person name="Pursley I."/>
            <person name="Horton D.L."/>
            <person name="Alikhan N.F."/>
            <person name="Baker D."/>
            <person name="Gharbi K."/>
            <person name="Hall N."/>
            <person name="Watson M."/>
            <person name="Adriaenssens E.M."/>
            <person name="Foster-Nyarko E."/>
            <person name="Jarju S."/>
            <person name="Secka A."/>
            <person name="Antonio M."/>
            <person name="Oren A."/>
            <person name="Chaudhuri R.R."/>
            <person name="La Ragione R."/>
            <person name="Hildebrand F."/>
            <person name="Pallen M.J."/>
        </authorList>
    </citation>
    <scope>NUCLEOTIDE SEQUENCE</scope>
    <source>
        <strain evidence="10">13361</strain>
    </source>
</reference>
<evidence type="ECO:0000256" key="1">
    <source>
        <dbReference type="ARBA" id="ARBA00009690"/>
    </source>
</evidence>
<dbReference type="AlphaFoldDB" id="A0A9D0Z276"/>
<dbReference type="InterPro" id="IPR000158">
    <property type="entry name" value="Cell_div_FtsZ"/>
</dbReference>
<comment type="caution">
    <text evidence="10">The sequence shown here is derived from an EMBL/GenBank/DDBJ whole genome shotgun (WGS) entry which is preliminary data.</text>
</comment>
<dbReference type="GO" id="GO:0005737">
    <property type="term" value="C:cytoplasm"/>
    <property type="evidence" value="ECO:0007669"/>
    <property type="project" value="UniProtKB-SubCell"/>
</dbReference>
<dbReference type="SMART" id="SM00864">
    <property type="entry name" value="Tubulin"/>
    <property type="match status" value="1"/>
</dbReference>
<dbReference type="SUPFAM" id="SSF55307">
    <property type="entry name" value="Tubulin C-terminal domain-like"/>
    <property type="match status" value="1"/>
</dbReference>
<accession>A0A9D0Z276</accession>
<organism evidence="10 11">
    <name type="scientific">Candidatus Faecousia excrementigallinarum</name>
    <dbReference type="NCBI Taxonomy" id="2840806"/>
    <lineage>
        <taxon>Bacteria</taxon>
        <taxon>Bacillati</taxon>
        <taxon>Bacillota</taxon>
        <taxon>Clostridia</taxon>
        <taxon>Eubacteriales</taxon>
        <taxon>Oscillospiraceae</taxon>
        <taxon>Faecousia</taxon>
    </lineage>
</organism>
<proteinExistence type="inferred from homology"/>
<dbReference type="Pfam" id="PF00091">
    <property type="entry name" value="Tubulin"/>
    <property type="match status" value="1"/>
</dbReference>
<dbReference type="PANTHER" id="PTHR30314">
    <property type="entry name" value="CELL DIVISION PROTEIN FTSZ-RELATED"/>
    <property type="match status" value="1"/>
</dbReference>
<gene>
    <name evidence="5 10" type="primary">ftsZ</name>
    <name evidence="10" type="ORF">IAB74_03855</name>
</gene>
<reference evidence="10" key="1">
    <citation type="submission" date="2020-10" db="EMBL/GenBank/DDBJ databases">
        <authorList>
            <person name="Gilroy R."/>
        </authorList>
    </citation>
    <scope>NUCLEOTIDE SEQUENCE</scope>
    <source>
        <strain evidence="10">13361</strain>
    </source>
</reference>
<evidence type="ECO:0000259" key="8">
    <source>
        <dbReference type="SMART" id="SM00864"/>
    </source>
</evidence>
<evidence type="ECO:0000256" key="3">
    <source>
        <dbReference type="ARBA" id="ARBA00023134"/>
    </source>
</evidence>
<evidence type="ECO:0000256" key="5">
    <source>
        <dbReference type="HAMAP-Rule" id="MF_00909"/>
    </source>
</evidence>
<evidence type="ECO:0000313" key="11">
    <source>
        <dbReference type="Proteomes" id="UP000886796"/>
    </source>
</evidence>
<keyword evidence="2 5" id="KW-0547">Nucleotide-binding</keyword>
<evidence type="ECO:0000256" key="7">
    <source>
        <dbReference type="RuleBase" id="RU000631"/>
    </source>
</evidence>
<feature type="binding site" evidence="5">
    <location>
        <begin position="106"/>
        <end position="108"/>
    </location>
    <ligand>
        <name>GTP</name>
        <dbReference type="ChEBI" id="CHEBI:37565"/>
    </ligand>
</feature>
<evidence type="ECO:0000256" key="2">
    <source>
        <dbReference type="ARBA" id="ARBA00022741"/>
    </source>
</evidence>
<dbReference type="InterPro" id="IPR037103">
    <property type="entry name" value="Tubulin/FtsZ-like_C"/>
</dbReference>
<comment type="similarity">
    <text evidence="1 5 7">Belongs to the FtsZ family.</text>
</comment>
<dbReference type="Gene3D" id="3.40.50.1440">
    <property type="entry name" value="Tubulin/FtsZ, GTPase domain"/>
    <property type="match status" value="1"/>
</dbReference>
<keyword evidence="5" id="KW-0963">Cytoplasm</keyword>
<dbReference type="GO" id="GO:0051258">
    <property type="term" value="P:protein polymerization"/>
    <property type="evidence" value="ECO:0007669"/>
    <property type="project" value="UniProtKB-UniRule"/>
</dbReference>
<comment type="function">
    <text evidence="5 7">Essential cell division protein that forms a contractile ring structure (Z ring) at the future cell division site. The regulation of the ring assembly controls the timing and the location of cell division. One of the functions of the FtsZ ring is to recruit other cell division proteins to the septum to produce a new cell wall between the dividing cells. Binds GTP and shows GTPase activity.</text>
</comment>
<keyword evidence="5 7" id="KW-0131">Cell cycle</keyword>
<dbReference type="InterPro" id="IPR020805">
    <property type="entry name" value="Cell_div_FtsZ_CS"/>
</dbReference>
<dbReference type="Pfam" id="PF12327">
    <property type="entry name" value="FtsZ_C"/>
    <property type="match status" value="1"/>
</dbReference>
<dbReference type="GO" id="GO:0032153">
    <property type="term" value="C:cell division site"/>
    <property type="evidence" value="ECO:0007669"/>
    <property type="project" value="UniProtKB-UniRule"/>
</dbReference>
<feature type="domain" description="Tubulin/FtsZ 2-layer sandwich" evidence="9">
    <location>
        <begin position="207"/>
        <end position="324"/>
    </location>
</feature>
<evidence type="ECO:0000259" key="9">
    <source>
        <dbReference type="SMART" id="SM00865"/>
    </source>
</evidence>
<feature type="binding site" evidence="5">
    <location>
        <position position="137"/>
    </location>
    <ligand>
        <name>GTP</name>
        <dbReference type="ChEBI" id="CHEBI:37565"/>
    </ligand>
</feature>
<keyword evidence="3 5" id="KW-0342">GTP-binding</keyword>
<dbReference type="EMBL" id="DVFK01000057">
    <property type="protein sequence ID" value="HIQ67628.1"/>
    <property type="molecule type" value="Genomic_DNA"/>
</dbReference>
<protein>
    <recommendedName>
        <fullName evidence="5 6">Cell division protein FtsZ</fullName>
    </recommendedName>
</protein>
<keyword evidence="5 7" id="KW-0132">Cell division</keyword>
<comment type="subunit">
    <text evidence="5">Homodimer. Polymerizes to form a dynamic ring structure in a strictly GTP-dependent manner. Interacts directly with several other division proteins.</text>
</comment>
<feature type="domain" description="Tubulin/FtsZ GTPase" evidence="8">
    <location>
        <begin position="11"/>
        <end position="203"/>
    </location>
</feature>
<dbReference type="GO" id="GO:0043093">
    <property type="term" value="P:FtsZ-dependent cytokinesis"/>
    <property type="evidence" value="ECO:0007669"/>
    <property type="project" value="UniProtKB-UniRule"/>
</dbReference>
<dbReference type="GO" id="GO:0000917">
    <property type="term" value="P:division septum assembly"/>
    <property type="evidence" value="ECO:0007669"/>
    <property type="project" value="UniProtKB-KW"/>
</dbReference>
<evidence type="ECO:0000256" key="4">
    <source>
        <dbReference type="ARBA" id="ARBA00023210"/>
    </source>
</evidence>
<dbReference type="GO" id="GO:0005525">
    <property type="term" value="F:GTP binding"/>
    <property type="evidence" value="ECO:0007669"/>
    <property type="project" value="UniProtKB-UniRule"/>
</dbReference>
<feature type="binding site" evidence="5">
    <location>
        <position position="141"/>
    </location>
    <ligand>
        <name>GTP</name>
        <dbReference type="ChEBI" id="CHEBI:37565"/>
    </ligand>
</feature>
<dbReference type="Gene3D" id="3.30.1330.20">
    <property type="entry name" value="Tubulin/FtsZ, C-terminal domain"/>
    <property type="match status" value="1"/>
</dbReference>
<dbReference type="PROSITE" id="PS01134">
    <property type="entry name" value="FTSZ_1"/>
    <property type="match status" value="1"/>
</dbReference>